<reference evidence="1" key="2">
    <citation type="submission" date="2018-05" db="EMBL/GenBank/DDBJ databases">
        <title>OmerRS3 (Oryza meridionalis Reference Sequence Version 3).</title>
        <authorList>
            <person name="Zhang J."/>
            <person name="Kudrna D."/>
            <person name="Lee S."/>
            <person name="Talag J."/>
            <person name="Welchert J."/>
            <person name="Wing R.A."/>
        </authorList>
    </citation>
    <scope>NUCLEOTIDE SEQUENCE [LARGE SCALE GENOMIC DNA]</scope>
    <source>
        <strain evidence="1">cv. OR44</strain>
    </source>
</reference>
<proteinExistence type="predicted"/>
<dbReference type="AlphaFoldDB" id="A0A0E0CEI1"/>
<name>A0A0E0CEI1_9ORYZ</name>
<protein>
    <submittedName>
        <fullName evidence="1">Uncharacterized protein</fullName>
    </submittedName>
</protein>
<evidence type="ECO:0000313" key="2">
    <source>
        <dbReference type="Proteomes" id="UP000008021"/>
    </source>
</evidence>
<dbReference type="Gramene" id="OMERI02G01970.1">
    <property type="protein sequence ID" value="OMERI02G01970.1"/>
    <property type="gene ID" value="OMERI02G01970"/>
</dbReference>
<organism evidence="1">
    <name type="scientific">Oryza meridionalis</name>
    <dbReference type="NCBI Taxonomy" id="40149"/>
    <lineage>
        <taxon>Eukaryota</taxon>
        <taxon>Viridiplantae</taxon>
        <taxon>Streptophyta</taxon>
        <taxon>Embryophyta</taxon>
        <taxon>Tracheophyta</taxon>
        <taxon>Spermatophyta</taxon>
        <taxon>Magnoliopsida</taxon>
        <taxon>Liliopsida</taxon>
        <taxon>Poales</taxon>
        <taxon>Poaceae</taxon>
        <taxon>BOP clade</taxon>
        <taxon>Oryzoideae</taxon>
        <taxon>Oryzeae</taxon>
        <taxon>Oryzinae</taxon>
        <taxon>Oryza</taxon>
    </lineage>
</organism>
<evidence type="ECO:0000313" key="1">
    <source>
        <dbReference type="EnsemblPlants" id="OMERI02G01970.1"/>
    </source>
</evidence>
<dbReference type="EnsemblPlants" id="OMERI02G01970.1">
    <property type="protein sequence ID" value="OMERI02G01970.1"/>
    <property type="gene ID" value="OMERI02G01970"/>
</dbReference>
<sequence>MKGIHNDFWIASRQSVSTSRGSRVHRIAKTINAFSKALGWSAYLQGIGLFWAINACQFLQLQRMSLLIKSVSWLMRPFLAILTSQQVCICHQSDLHVVAAFYASLLDSHTQILSPPLDFLY</sequence>
<keyword evidence="2" id="KW-1185">Reference proteome</keyword>
<dbReference type="HOGENOM" id="CLU_2041760_0_0_1"/>
<accession>A0A0E0CEI1</accession>
<reference evidence="1" key="1">
    <citation type="submission" date="2015-04" db="UniProtKB">
        <authorList>
            <consortium name="EnsemblPlants"/>
        </authorList>
    </citation>
    <scope>IDENTIFICATION</scope>
</reference>
<dbReference type="Proteomes" id="UP000008021">
    <property type="component" value="Chromosome 2"/>
</dbReference>